<sequence length="127" mass="13695">MSRTGNPAPGFAKNPDRVVAVEPYRGTVIVRAGGTAIASSSRALTLTEPPYPPVLYIPFADIDFSKLEKTGHSTHCPYKGEASYWNVTLAGAAGQNAMWGYEAPYDEMAAIKDHAAFYPDKVSVETQ</sequence>
<dbReference type="EMBL" id="WPHG01000012">
    <property type="protein sequence ID" value="MVB00160.1"/>
    <property type="molecule type" value="Genomic_DNA"/>
</dbReference>
<keyword evidence="3" id="KW-1185">Reference proteome</keyword>
<comment type="caution">
    <text evidence="2">The sequence shown here is derived from an EMBL/GenBank/DDBJ whole genome shotgun (WGS) entry which is preliminary data.</text>
</comment>
<protein>
    <submittedName>
        <fullName evidence="2">DUF427 domain-containing protein</fullName>
    </submittedName>
</protein>
<reference evidence="2 3" key="1">
    <citation type="submission" date="2019-12" db="EMBL/GenBank/DDBJ databases">
        <title>Nitratireductor arenosus sp. nov., Isolated from sea sand, Jeju island, South Korea.</title>
        <authorList>
            <person name="Kim W."/>
        </authorList>
    </citation>
    <scope>NUCLEOTIDE SEQUENCE [LARGE SCALE GENOMIC DNA]</scope>
    <source>
        <strain evidence="2 3">CAU 1489</strain>
    </source>
</reference>
<dbReference type="Pfam" id="PF04248">
    <property type="entry name" value="NTP_transf_9"/>
    <property type="match status" value="1"/>
</dbReference>
<gene>
    <name evidence="2" type="ORF">GN330_23210</name>
</gene>
<evidence type="ECO:0000313" key="2">
    <source>
        <dbReference type="EMBL" id="MVB00160.1"/>
    </source>
</evidence>
<dbReference type="Gene3D" id="2.170.150.40">
    <property type="entry name" value="Domain of unknown function (DUF427)"/>
    <property type="match status" value="1"/>
</dbReference>
<organism evidence="2 3">
    <name type="scientific">Nitratireductor arenosus</name>
    <dbReference type="NCBI Taxonomy" id="2682096"/>
    <lineage>
        <taxon>Bacteria</taxon>
        <taxon>Pseudomonadati</taxon>
        <taxon>Pseudomonadota</taxon>
        <taxon>Alphaproteobacteria</taxon>
        <taxon>Hyphomicrobiales</taxon>
        <taxon>Phyllobacteriaceae</taxon>
        <taxon>Nitratireductor</taxon>
    </lineage>
</organism>
<dbReference type="RefSeq" id="WP_156716111.1">
    <property type="nucleotide sequence ID" value="NZ_WPHG01000012.1"/>
</dbReference>
<dbReference type="Proteomes" id="UP000463224">
    <property type="component" value="Unassembled WGS sequence"/>
</dbReference>
<dbReference type="PANTHER" id="PTHR34310">
    <property type="entry name" value="DUF427 DOMAIN PROTEIN (AFU_ORTHOLOGUE AFUA_3G02220)"/>
    <property type="match status" value="1"/>
</dbReference>
<name>A0A844QRF1_9HYPH</name>
<dbReference type="AlphaFoldDB" id="A0A844QRF1"/>
<dbReference type="PANTHER" id="PTHR34310:SF9">
    <property type="entry name" value="BLR5716 PROTEIN"/>
    <property type="match status" value="1"/>
</dbReference>
<evidence type="ECO:0000313" key="3">
    <source>
        <dbReference type="Proteomes" id="UP000463224"/>
    </source>
</evidence>
<accession>A0A844QRF1</accession>
<dbReference type="InterPro" id="IPR007361">
    <property type="entry name" value="DUF427"/>
</dbReference>
<feature type="domain" description="DUF427" evidence="1">
    <location>
        <begin position="29"/>
        <end position="120"/>
    </location>
</feature>
<proteinExistence type="predicted"/>
<dbReference type="InterPro" id="IPR038694">
    <property type="entry name" value="DUF427_sf"/>
</dbReference>
<evidence type="ECO:0000259" key="1">
    <source>
        <dbReference type="Pfam" id="PF04248"/>
    </source>
</evidence>